<evidence type="ECO:0000256" key="1">
    <source>
        <dbReference type="SAM" id="Phobius"/>
    </source>
</evidence>
<keyword evidence="1" id="KW-0812">Transmembrane</keyword>
<keyword evidence="1" id="KW-0472">Membrane</keyword>
<accession>A0A0H3FSU2</accession>
<dbReference type="AlphaFoldDB" id="A0A0H3FSU2"/>
<gene>
    <name evidence="2" type="ordered locus">EAE_19305</name>
</gene>
<organism evidence="2 3">
    <name type="scientific">Klebsiella aerogenes (strain ATCC 13048 / DSM 30053 / CCUG 1429 / JCM 1235 / KCTC 2190 / NBRC 13534 / NCIMB 10102 / NCTC 10006 / CDC 819-56)</name>
    <name type="common">Enterobacter aerogenes</name>
    <dbReference type="NCBI Taxonomy" id="1028307"/>
    <lineage>
        <taxon>Bacteria</taxon>
        <taxon>Pseudomonadati</taxon>
        <taxon>Pseudomonadota</taxon>
        <taxon>Gammaproteobacteria</taxon>
        <taxon>Enterobacterales</taxon>
        <taxon>Enterobacteriaceae</taxon>
        <taxon>Klebsiella/Raoultella group</taxon>
        <taxon>Klebsiella</taxon>
    </lineage>
</organism>
<dbReference type="Proteomes" id="UP000008881">
    <property type="component" value="Chromosome"/>
</dbReference>
<evidence type="ECO:0008006" key="4">
    <source>
        <dbReference type="Google" id="ProtNLM"/>
    </source>
</evidence>
<dbReference type="KEGG" id="eae:EAE_19305"/>
<dbReference type="HOGENOM" id="CLU_157834_0_0_6"/>
<dbReference type="EMBL" id="CP002824">
    <property type="protein sequence ID" value="AEG98768.1"/>
    <property type="molecule type" value="Genomic_DNA"/>
</dbReference>
<protein>
    <recommendedName>
        <fullName evidence="4">DUF3592 domain-containing protein</fullName>
    </recommendedName>
</protein>
<dbReference type="OrthoDB" id="6627701at2"/>
<dbReference type="GeneID" id="93312046"/>
<feature type="transmembrane region" description="Helical" evidence="1">
    <location>
        <begin position="6"/>
        <end position="24"/>
    </location>
</feature>
<keyword evidence="1" id="KW-1133">Transmembrane helix</keyword>
<sequence length="129" mass="14694">MNFIYQHSLLIVIASVAFSFFLLFGSLRSLKGQGGDLTEIKNWLSRERWPGEIKNASLVSWRQTNATNNFDYYFVFTFEANIEGTTKQYNAAAVVRASEIPKLKPGLQLTIKHEGVPPKRMAVMDVDYE</sequence>
<reference evidence="2 3" key="1">
    <citation type="journal article" date="2012" name="J. Bacteriol.">
        <title>Complete genome sequence of Enterobacter aerogenes KCTC 2190.</title>
        <authorList>
            <person name="Shin S.H."/>
            <person name="Kim S."/>
            <person name="Kim J.Y."/>
            <person name="Lee S."/>
            <person name="Um Y."/>
            <person name="Oh M.K."/>
            <person name="Kim Y.R."/>
            <person name="Lee J."/>
            <person name="Yang K.S."/>
        </authorList>
    </citation>
    <scope>NUCLEOTIDE SEQUENCE [LARGE SCALE GENOMIC DNA]</scope>
    <source>
        <strain evidence="2 3">KCTC 2190</strain>
    </source>
</reference>
<evidence type="ECO:0000313" key="3">
    <source>
        <dbReference type="Proteomes" id="UP000008881"/>
    </source>
</evidence>
<dbReference type="RefSeq" id="WP_015705440.1">
    <property type="nucleotide sequence ID" value="NC_015663.1"/>
</dbReference>
<keyword evidence="3" id="KW-1185">Reference proteome</keyword>
<proteinExistence type="predicted"/>
<name>A0A0H3FSU2_KLEAK</name>
<evidence type="ECO:0000313" key="2">
    <source>
        <dbReference type="EMBL" id="AEG98768.1"/>
    </source>
</evidence>